<dbReference type="InterPro" id="IPR050295">
    <property type="entry name" value="Plant_2OG-oxidoreductases"/>
</dbReference>
<dbReference type="EMBL" id="GL377620">
    <property type="protein sequence ID" value="EFJ16079.1"/>
    <property type="molecule type" value="Genomic_DNA"/>
</dbReference>
<dbReference type="SUPFAM" id="SSF51197">
    <property type="entry name" value="Clavaminate synthase-like"/>
    <property type="match status" value="1"/>
</dbReference>
<dbReference type="Proteomes" id="UP000001514">
    <property type="component" value="Unassembled WGS sequence"/>
</dbReference>
<evidence type="ECO:0000313" key="7">
    <source>
        <dbReference type="Proteomes" id="UP000001514"/>
    </source>
</evidence>
<keyword evidence="7" id="KW-1185">Reference proteome</keyword>
<dbReference type="InterPro" id="IPR027443">
    <property type="entry name" value="IPNS-like_sf"/>
</dbReference>
<keyword evidence="4" id="KW-0560">Oxidoreductase</keyword>
<dbReference type="KEGG" id="smo:SELMODRAFT_452984"/>
<proteinExistence type="inferred from homology"/>
<dbReference type="InParanoid" id="D8SHB6"/>
<evidence type="ECO:0000313" key="6">
    <source>
        <dbReference type="EMBL" id="EFJ16079.1"/>
    </source>
</evidence>
<evidence type="ECO:0000256" key="1">
    <source>
        <dbReference type="ARBA" id="ARBA00008056"/>
    </source>
</evidence>
<accession>D8SHB6</accession>
<dbReference type="InterPro" id="IPR044861">
    <property type="entry name" value="IPNS-like_FE2OG_OXY"/>
</dbReference>
<dbReference type="Gene3D" id="2.60.120.330">
    <property type="entry name" value="B-lactam Antibiotic, Isopenicillin N Synthase, Chain"/>
    <property type="match status" value="1"/>
</dbReference>
<dbReference type="HOGENOM" id="CLU_010119_16_0_1"/>
<comment type="similarity">
    <text evidence="1 4">Belongs to the iron/ascorbate-dependent oxidoreductase family.</text>
</comment>
<dbReference type="GO" id="GO:0046872">
    <property type="term" value="F:metal ion binding"/>
    <property type="evidence" value="ECO:0007669"/>
    <property type="project" value="UniProtKB-KW"/>
</dbReference>
<dbReference type="InterPro" id="IPR026992">
    <property type="entry name" value="DIOX_N"/>
</dbReference>
<protein>
    <submittedName>
        <fullName evidence="6">2-oxoacid-dependent dioxygenase</fullName>
    </submittedName>
</protein>
<dbReference type="eggNOG" id="KOG0143">
    <property type="taxonomic scope" value="Eukaryota"/>
</dbReference>
<keyword evidence="6" id="KW-0223">Dioxygenase</keyword>
<dbReference type="Gramene" id="EFJ16079">
    <property type="protein sequence ID" value="EFJ16079"/>
    <property type="gene ID" value="SELMODRAFT_452984"/>
</dbReference>
<dbReference type="FunFam" id="2.60.120.330:FF:000079">
    <property type="entry name" value="Protein SRG1"/>
    <property type="match status" value="1"/>
</dbReference>
<dbReference type="PANTHER" id="PTHR47991">
    <property type="entry name" value="OXOGLUTARATE/IRON-DEPENDENT DIOXYGENASE"/>
    <property type="match status" value="1"/>
</dbReference>
<dbReference type="GO" id="GO:0051213">
    <property type="term" value="F:dioxygenase activity"/>
    <property type="evidence" value="ECO:0007669"/>
    <property type="project" value="UniProtKB-KW"/>
</dbReference>
<keyword evidence="2 4" id="KW-0479">Metal-binding</keyword>
<evidence type="ECO:0000256" key="3">
    <source>
        <dbReference type="ARBA" id="ARBA00023004"/>
    </source>
</evidence>
<sequence>MASKPIQALIEQLQIHQSLPQEYVQPQKIQIQAATGGAQIPVLDLSEFTSSAAAGGKEEFLRELDQACREWGAFQVINHGVPKDILQGMRNAAKHFYDVPVEDKMKYFVTVFDGRPMRYSTSFDSSRDVILEWKDVLRIPAEASALEADSVWPAKEHLPRDAVNSYGGRINDFVSVLLEAMTESLELPAGYLNEELAGRERILAINFYPPCPDPNRAIGLGAHSDATALTVIVQNQVDGLQLFHKDHQWVTVKMLPEALLVNLGDQLQIISNGRYHSVEHRAVVNKEKLRISVATLIGPAKSSSIAPAPQLVDKTHPALYKPVVFKDYLFNYIKLGLNTRGALQTIATAKTEAQN</sequence>
<dbReference type="InterPro" id="IPR005123">
    <property type="entry name" value="Oxoglu/Fe-dep_dioxygenase_dom"/>
</dbReference>
<feature type="domain" description="Fe2OG dioxygenase" evidence="5">
    <location>
        <begin position="198"/>
        <end position="299"/>
    </location>
</feature>
<dbReference type="PROSITE" id="PS51471">
    <property type="entry name" value="FE2OG_OXY"/>
    <property type="match status" value="1"/>
</dbReference>
<name>D8SHB6_SELML</name>
<organism evidence="7">
    <name type="scientific">Selaginella moellendorffii</name>
    <name type="common">Spikemoss</name>
    <dbReference type="NCBI Taxonomy" id="88036"/>
    <lineage>
        <taxon>Eukaryota</taxon>
        <taxon>Viridiplantae</taxon>
        <taxon>Streptophyta</taxon>
        <taxon>Embryophyta</taxon>
        <taxon>Tracheophyta</taxon>
        <taxon>Lycopodiopsida</taxon>
        <taxon>Selaginellales</taxon>
        <taxon>Selaginellaceae</taxon>
        <taxon>Selaginella</taxon>
    </lineage>
</organism>
<dbReference type="Pfam" id="PF03171">
    <property type="entry name" value="2OG-FeII_Oxy"/>
    <property type="match status" value="1"/>
</dbReference>
<keyword evidence="3 4" id="KW-0408">Iron</keyword>
<evidence type="ECO:0000259" key="5">
    <source>
        <dbReference type="PROSITE" id="PS51471"/>
    </source>
</evidence>
<reference evidence="6 7" key="1">
    <citation type="journal article" date="2011" name="Science">
        <title>The Selaginella genome identifies genetic changes associated with the evolution of vascular plants.</title>
        <authorList>
            <person name="Banks J.A."/>
            <person name="Nishiyama T."/>
            <person name="Hasebe M."/>
            <person name="Bowman J.L."/>
            <person name="Gribskov M."/>
            <person name="dePamphilis C."/>
            <person name="Albert V.A."/>
            <person name="Aono N."/>
            <person name="Aoyama T."/>
            <person name="Ambrose B.A."/>
            <person name="Ashton N.W."/>
            <person name="Axtell M.J."/>
            <person name="Barker E."/>
            <person name="Barker M.S."/>
            <person name="Bennetzen J.L."/>
            <person name="Bonawitz N.D."/>
            <person name="Chapple C."/>
            <person name="Cheng C."/>
            <person name="Correa L.G."/>
            <person name="Dacre M."/>
            <person name="DeBarry J."/>
            <person name="Dreyer I."/>
            <person name="Elias M."/>
            <person name="Engstrom E.M."/>
            <person name="Estelle M."/>
            <person name="Feng L."/>
            <person name="Finet C."/>
            <person name="Floyd S.K."/>
            <person name="Frommer W.B."/>
            <person name="Fujita T."/>
            <person name="Gramzow L."/>
            <person name="Gutensohn M."/>
            <person name="Harholt J."/>
            <person name="Hattori M."/>
            <person name="Heyl A."/>
            <person name="Hirai T."/>
            <person name="Hiwatashi Y."/>
            <person name="Ishikawa M."/>
            <person name="Iwata M."/>
            <person name="Karol K.G."/>
            <person name="Koehler B."/>
            <person name="Kolukisaoglu U."/>
            <person name="Kubo M."/>
            <person name="Kurata T."/>
            <person name="Lalonde S."/>
            <person name="Li K."/>
            <person name="Li Y."/>
            <person name="Litt A."/>
            <person name="Lyons E."/>
            <person name="Manning G."/>
            <person name="Maruyama T."/>
            <person name="Michael T.P."/>
            <person name="Mikami K."/>
            <person name="Miyazaki S."/>
            <person name="Morinaga S."/>
            <person name="Murata T."/>
            <person name="Mueller-Roeber B."/>
            <person name="Nelson D.R."/>
            <person name="Obara M."/>
            <person name="Oguri Y."/>
            <person name="Olmstead R.G."/>
            <person name="Onodera N."/>
            <person name="Petersen B.L."/>
            <person name="Pils B."/>
            <person name="Prigge M."/>
            <person name="Rensing S.A."/>
            <person name="Riano-Pachon D.M."/>
            <person name="Roberts A.W."/>
            <person name="Sato Y."/>
            <person name="Scheller H.V."/>
            <person name="Schulz B."/>
            <person name="Schulz C."/>
            <person name="Shakirov E.V."/>
            <person name="Shibagaki N."/>
            <person name="Shinohara N."/>
            <person name="Shippen D.E."/>
            <person name="Soerensen I."/>
            <person name="Sotooka R."/>
            <person name="Sugimoto N."/>
            <person name="Sugita M."/>
            <person name="Sumikawa N."/>
            <person name="Tanurdzic M."/>
            <person name="Theissen G."/>
            <person name="Ulvskov P."/>
            <person name="Wakazuki S."/>
            <person name="Weng J.K."/>
            <person name="Willats W.W."/>
            <person name="Wipf D."/>
            <person name="Wolf P.G."/>
            <person name="Yang L."/>
            <person name="Zimmer A.D."/>
            <person name="Zhu Q."/>
            <person name="Mitros T."/>
            <person name="Hellsten U."/>
            <person name="Loque D."/>
            <person name="Otillar R."/>
            <person name="Salamov A."/>
            <person name="Schmutz J."/>
            <person name="Shapiro H."/>
            <person name="Lindquist E."/>
            <person name="Lucas S."/>
            <person name="Rokhsar D."/>
            <person name="Grigoriev I.V."/>
        </authorList>
    </citation>
    <scope>NUCLEOTIDE SEQUENCE [LARGE SCALE GENOMIC DNA]</scope>
</reference>
<dbReference type="Pfam" id="PF14226">
    <property type="entry name" value="DIOX_N"/>
    <property type="match status" value="1"/>
</dbReference>
<dbReference type="AlphaFoldDB" id="D8SHB6"/>
<dbReference type="OrthoDB" id="288590at2759"/>
<evidence type="ECO:0000256" key="2">
    <source>
        <dbReference type="ARBA" id="ARBA00022723"/>
    </source>
</evidence>
<gene>
    <name evidence="6" type="ORF">SELMODRAFT_452984</name>
</gene>
<evidence type="ECO:0000256" key="4">
    <source>
        <dbReference type="RuleBase" id="RU003682"/>
    </source>
</evidence>